<dbReference type="Proteomes" id="UP000293296">
    <property type="component" value="Chromosome"/>
</dbReference>
<dbReference type="RefSeq" id="WP_129352320.1">
    <property type="nucleotide sequence ID" value="NZ_CP026538.1"/>
</dbReference>
<evidence type="ECO:0000313" key="2">
    <source>
        <dbReference type="EMBL" id="QAZ67591.1"/>
    </source>
</evidence>
<dbReference type="PANTHER" id="PTHR33303:SF2">
    <property type="entry name" value="COA-BINDING DOMAIN-CONTAINING PROTEIN"/>
    <property type="match status" value="1"/>
</dbReference>
<dbReference type="AlphaFoldDB" id="A0A4P6HKB0"/>
<gene>
    <name evidence="2" type="ORF">C3Y92_10280</name>
</gene>
<dbReference type="Pfam" id="PF13380">
    <property type="entry name" value="CoA_binding_2"/>
    <property type="match status" value="1"/>
</dbReference>
<dbReference type="SUPFAM" id="SSF51735">
    <property type="entry name" value="NAD(P)-binding Rossmann-fold domains"/>
    <property type="match status" value="1"/>
</dbReference>
<dbReference type="SMART" id="SM00881">
    <property type="entry name" value="CoA_binding"/>
    <property type="match status" value="1"/>
</dbReference>
<accession>A0A4P6HKB0</accession>
<evidence type="ECO:0000313" key="3">
    <source>
        <dbReference type="Proteomes" id="UP000293296"/>
    </source>
</evidence>
<reference evidence="2 3" key="1">
    <citation type="submission" date="2018-02" db="EMBL/GenBank/DDBJ databases">
        <title>Genome sequence of Desulfovibrio carbinolicus DSM 3852.</title>
        <authorList>
            <person name="Wilbanks E."/>
            <person name="Skennerton C.T."/>
            <person name="Orphan V.J."/>
        </authorList>
    </citation>
    <scope>NUCLEOTIDE SEQUENCE [LARGE SCALE GENOMIC DNA]</scope>
    <source>
        <strain evidence="2 3">DSM 3852</strain>
    </source>
</reference>
<dbReference type="InterPro" id="IPR003781">
    <property type="entry name" value="CoA-bd"/>
</dbReference>
<proteinExistence type="predicted"/>
<organism evidence="2 3">
    <name type="scientific">Solidesulfovibrio carbinolicus</name>
    <dbReference type="NCBI Taxonomy" id="296842"/>
    <lineage>
        <taxon>Bacteria</taxon>
        <taxon>Pseudomonadati</taxon>
        <taxon>Thermodesulfobacteriota</taxon>
        <taxon>Desulfovibrionia</taxon>
        <taxon>Desulfovibrionales</taxon>
        <taxon>Desulfovibrionaceae</taxon>
        <taxon>Solidesulfovibrio</taxon>
    </lineage>
</organism>
<feature type="domain" description="CoA-binding" evidence="1">
    <location>
        <begin position="11"/>
        <end position="106"/>
    </location>
</feature>
<keyword evidence="3" id="KW-1185">Reference proteome</keyword>
<dbReference type="PANTHER" id="PTHR33303">
    <property type="entry name" value="CYTOPLASMIC PROTEIN-RELATED"/>
    <property type="match status" value="1"/>
</dbReference>
<sequence>MLYADSTLKEMLAPGKTIALIGAKDRPGTDVDMVGRFLLTAGFRVIPVHPARAEVWGIPARKTLALIDEPIDLVNLFRAPMACPGHAAEVLALAHRPAGFWMQTGIASPEARAMLAPTGVVVVEDRCTMVEYRRLWG</sequence>
<evidence type="ECO:0000259" key="1">
    <source>
        <dbReference type="SMART" id="SM00881"/>
    </source>
</evidence>
<dbReference type="EMBL" id="CP026538">
    <property type="protein sequence ID" value="QAZ67591.1"/>
    <property type="molecule type" value="Genomic_DNA"/>
</dbReference>
<dbReference type="OrthoDB" id="9804695at2"/>
<dbReference type="InterPro" id="IPR036291">
    <property type="entry name" value="NAD(P)-bd_dom_sf"/>
</dbReference>
<dbReference type="KEGG" id="dcb:C3Y92_10280"/>
<name>A0A4P6HKB0_9BACT</name>
<dbReference type="Gene3D" id="3.40.50.720">
    <property type="entry name" value="NAD(P)-binding Rossmann-like Domain"/>
    <property type="match status" value="1"/>
</dbReference>
<protein>
    <submittedName>
        <fullName evidence="2">CoA-binding protein</fullName>
    </submittedName>
</protein>